<organism evidence="11 12">
    <name type="scientific">Thalassomonas actiniarum</name>
    <dbReference type="NCBI Taxonomy" id="485447"/>
    <lineage>
        <taxon>Bacteria</taxon>
        <taxon>Pseudomonadati</taxon>
        <taxon>Pseudomonadota</taxon>
        <taxon>Gammaproteobacteria</taxon>
        <taxon>Alteromonadales</taxon>
        <taxon>Colwelliaceae</taxon>
        <taxon>Thalassomonas</taxon>
    </lineage>
</organism>
<comment type="similarity">
    <text evidence="2 9">Belongs to the CN hydrolase family. Apolipoprotein N-acyltransferase subfamily.</text>
</comment>
<dbReference type="Proteomes" id="UP000032568">
    <property type="component" value="Chromosome"/>
</dbReference>
<evidence type="ECO:0000256" key="9">
    <source>
        <dbReference type="HAMAP-Rule" id="MF_01148"/>
    </source>
</evidence>
<dbReference type="InterPro" id="IPR004563">
    <property type="entry name" value="Apolipo_AcylTrfase"/>
</dbReference>
<comment type="catalytic activity">
    <reaction evidence="9">
        <text>N-terminal S-1,2-diacyl-sn-glyceryl-L-cysteinyl-[lipoprotein] + a glycerophospholipid = N-acyl-S-1,2-diacyl-sn-glyceryl-L-cysteinyl-[lipoprotein] + a 2-acyl-sn-glycero-3-phospholipid + H(+)</text>
        <dbReference type="Rhea" id="RHEA:48228"/>
        <dbReference type="Rhea" id="RHEA-COMP:14681"/>
        <dbReference type="Rhea" id="RHEA-COMP:14684"/>
        <dbReference type="ChEBI" id="CHEBI:15378"/>
        <dbReference type="ChEBI" id="CHEBI:136912"/>
        <dbReference type="ChEBI" id="CHEBI:140656"/>
        <dbReference type="ChEBI" id="CHEBI:140657"/>
        <dbReference type="ChEBI" id="CHEBI:140660"/>
        <dbReference type="EC" id="2.3.1.269"/>
    </reaction>
</comment>
<proteinExistence type="inferred from homology"/>
<feature type="transmembrane region" description="Helical" evidence="9">
    <location>
        <begin position="171"/>
        <end position="195"/>
    </location>
</feature>
<comment type="function">
    <text evidence="9">Catalyzes the phospholipid dependent N-acylation of the N-terminal cysteine of apolipoprotein, the last step in lipoprotein maturation.</text>
</comment>
<keyword evidence="6 9" id="KW-1133">Transmembrane helix</keyword>
<comment type="subcellular location">
    <subcellularLocation>
        <location evidence="1 9">Cell membrane</location>
        <topology evidence="1 9">Multi-pass membrane protein</topology>
    </subcellularLocation>
</comment>
<gene>
    <name evidence="9 11" type="primary">lnt</name>
    <name evidence="11" type="ORF">SG35_001415</name>
</gene>
<dbReference type="RefSeq" id="WP_044834008.1">
    <property type="nucleotide sequence ID" value="NZ_CP059735.1"/>
</dbReference>
<evidence type="ECO:0000256" key="8">
    <source>
        <dbReference type="ARBA" id="ARBA00023315"/>
    </source>
</evidence>
<feature type="transmembrane region" description="Helical" evidence="9">
    <location>
        <begin position="64"/>
        <end position="85"/>
    </location>
</feature>
<name>A0AAE9YR80_9GAMM</name>
<dbReference type="PANTHER" id="PTHR38686">
    <property type="entry name" value="APOLIPOPROTEIN N-ACYLTRANSFERASE"/>
    <property type="match status" value="1"/>
</dbReference>
<reference evidence="11 12" key="1">
    <citation type="journal article" date="2015" name="Genome Announc.">
        <title>Draft Genome Sequences of Marine Isolates of Thalassomonas viridans and Thalassomonas actiniarum.</title>
        <authorList>
            <person name="Olonade I."/>
            <person name="van Zyl L.J."/>
            <person name="Trindade M."/>
        </authorList>
    </citation>
    <scope>NUCLEOTIDE SEQUENCE [LARGE SCALE GENOMIC DNA]</scope>
    <source>
        <strain evidence="11 12">A5K-106</strain>
    </source>
</reference>
<dbReference type="GO" id="GO:0005886">
    <property type="term" value="C:plasma membrane"/>
    <property type="evidence" value="ECO:0007669"/>
    <property type="project" value="UniProtKB-SubCell"/>
</dbReference>
<evidence type="ECO:0000256" key="7">
    <source>
        <dbReference type="ARBA" id="ARBA00023136"/>
    </source>
</evidence>
<evidence type="ECO:0000256" key="5">
    <source>
        <dbReference type="ARBA" id="ARBA00022692"/>
    </source>
</evidence>
<comment type="pathway">
    <text evidence="9">Protein modification; lipoprotein biosynthesis (N-acyl transfer).</text>
</comment>
<dbReference type="PROSITE" id="PS50263">
    <property type="entry name" value="CN_HYDROLASE"/>
    <property type="match status" value="1"/>
</dbReference>
<feature type="transmembrane region" description="Helical" evidence="9">
    <location>
        <begin position="31"/>
        <end position="57"/>
    </location>
</feature>
<keyword evidence="12" id="KW-1185">Reference proteome</keyword>
<dbReference type="Pfam" id="PF00795">
    <property type="entry name" value="CN_hydrolase"/>
    <property type="match status" value="1"/>
</dbReference>
<dbReference type="InterPro" id="IPR045378">
    <property type="entry name" value="LNT_N"/>
</dbReference>
<keyword evidence="4 9" id="KW-0808">Transferase</keyword>
<dbReference type="HAMAP" id="MF_01148">
    <property type="entry name" value="Lnt"/>
    <property type="match status" value="1"/>
</dbReference>
<evidence type="ECO:0000256" key="6">
    <source>
        <dbReference type="ARBA" id="ARBA00022989"/>
    </source>
</evidence>
<keyword evidence="3 9" id="KW-1003">Cell membrane</keyword>
<keyword evidence="7 9" id="KW-0472">Membrane</keyword>
<evidence type="ECO:0000259" key="10">
    <source>
        <dbReference type="PROSITE" id="PS50263"/>
    </source>
</evidence>
<evidence type="ECO:0000256" key="4">
    <source>
        <dbReference type="ARBA" id="ARBA00022679"/>
    </source>
</evidence>
<dbReference type="CDD" id="cd07571">
    <property type="entry name" value="ALP_N-acyl_transferase"/>
    <property type="match status" value="1"/>
</dbReference>
<dbReference type="Gene3D" id="3.60.110.10">
    <property type="entry name" value="Carbon-nitrogen hydrolase"/>
    <property type="match status" value="1"/>
</dbReference>
<dbReference type="KEGG" id="tact:SG35_001415"/>
<feature type="transmembrane region" description="Helical" evidence="9">
    <location>
        <begin position="97"/>
        <end position="120"/>
    </location>
</feature>
<evidence type="ECO:0000256" key="2">
    <source>
        <dbReference type="ARBA" id="ARBA00010065"/>
    </source>
</evidence>
<evidence type="ECO:0000313" key="12">
    <source>
        <dbReference type="Proteomes" id="UP000032568"/>
    </source>
</evidence>
<dbReference type="PANTHER" id="PTHR38686:SF1">
    <property type="entry name" value="APOLIPOPROTEIN N-ACYLTRANSFERASE"/>
    <property type="match status" value="1"/>
</dbReference>
<dbReference type="GO" id="GO:0016410">
    <property type="term" value="F:N-acyltransferase activity"/>
    <property type="evidence" value="ECO:0007669"/>
    <property type="project" value="UniProtKB-UniRule"/>
</dbReference>
<evidence type="ECO:0000313" key="11">
    <source>
        <dbReference type="EMBL" id="WDD99376.1"/>
    </source>
</evidence>
<protein>
    <recommendedName>
        <fullName evidence="9">Apolipoprotein N-acyltransferase</fullName>
        <shortName evidence="9">ALP N-acyltransferase</shortName>
        <ecNumber evidence="9">2.3.1.269</ecNumber>
    </recommendedName>
</protein>
<dbReference type="Pfam" id="PF20154">
    <property type="entry name" value="LNT_N"/>
    <property type="match status" value="1"/>
</dbReference>
<sequence>MIPVAGRTPVAAFPVRQKQLFDLLLLLSTVLLFYLAFPGGGIAVLAWFAIIPVIIALDKSHKRYAFMLGLLAATLGWMVSIWWAVEGIARISAIPANLVVPVIFIYCLYSALPYALVTWLHSRCRWGRSISGAIKSALALTVLVNFVPQLLPGNLAHALYLTPLQIQLADIGGVPLVFFVVHCVNFLLAAGLLLWRSQRRKSLGCFILAAAIFLVNLGYGVIKSERVADKVARADTSLTLAMIQPNFDISLRTREAWLQNREGVWALMQEAAKQEPIDLMVIPELPVPLSYKNYLEDQRFFDEIDREGDLLLTAIQGLEDNMKSDPGYFNTMELVSGQQVNHQYFKQKLLPLGEYLPFEQELPFLRTWFPGAANYQSGQEFQLLPLALDKGKVNILPLICYEAVFSDFVGAGVGLGGNLLVNTVNDAWFGQSPGGKVHLALSLFRAVEYRLPLVRATNTGITAIIDPGGKIIPESQIIPYQAGFSVTEVKVANIGSFYQANPDVFKYICLLFLGYALITGMRKKNA</sequence>
<feature type="transmembrane region" description="Helical" evidence="9">
    <location>
        <begin position="202"/>
        <end position="222"/>
    </location>
</feature>
<dbReference type="InterPro" id="IPR003010">
    <property type="entry name" value="C-N_Hydrolase"/>
</dbReference>
<keyword evidence="5 9" id="KW-0812">Transmembrane</keyword>
<feature type="transmembrane region" description="Helical" evidence="9">
    <location>
        <begin position="132"/>
        <end position="151"/>
    </location>
</feature>
<accession>A0AAE9YR80</accession>
<reference evidence="11 12" key="2">
    <citation type="journal article" date="2022" name="Mar. Drugs">
        <title>Bioassay-Guided Fractionation Leads to the Detection of Cholic Acid Generated by the Rare Thalassomonas sp.</title>
        <authorList>
            <person name="Pheiffer F."/>
            <person name="Schneider Y.K."/>
            <person name="Hansen E.H."/>
            <person name="Andersen J.H."/>
            <person name="Isaksson J."/>
            <person name="Busche T."/>
            <person name="R C."/>
            <person name="Kalinowski J."/>
            <person name="Zyl L.V."/>
            <person name="Trindade M."/>
        </authorList>
    </citation>
    <scope>NUCLEOTIDE SEQUENCE [LARGE SCALE GENOMIC DNA]</scope>
    <source>
        <strain evidence="11 12">A5K-106</strain>
    </source>
</reference>
<keyword evidence="8 9" id="KW-0012">Acyltransferase</keyword>
<evidence type="ECO:0000256" key="3">
    <source>
        <dbReference type="ARBA" id="ARBA00022475"/>
    </source>
</evidence>
<dbReference type="SUPFAM" id="SSF56317">
    <property type="entry name" value="Carbon-nitrogen hydrolase"/>
    <property type="match status" value="1"/>
</dbReference>
<dbReference type="GO" id="GO:0042158">
    <property type="term" value="P:lipoprotein biosynthetic process"/>
    <property type="evidence" value="ECO:0007669"/>
    <property type="project" value="UniProtKB-UniRule"/>
</dbReference>
<evidence type="ECO:0000256" key="1">
    <source>
        <dbReference type="ARBA" id="ARBA00004651"/>
    </source>
</evidence>
<dbReference type="InterPro" id="IPR036526">
    <property type="entry name" value="C-N_Hydrolase_sf"/>
</dbReference>
<feature type="domain" description="CN hydrolase" evidence="10">
    <location>
        <begin position="238"/>
        <end position="491"/>
    </location>
</feature>
<dbReference type="EMBL" id="CP059735">
    <property type="protein sequence ID" value="WDD99376.1"/>
    <property type="molecule type" value="Genomic_DNA"/>
</dbReference>
<dbReference type="NCBIfam" id="TIGR00546">
    <property type="entry name" value="lnt"/>
    <property type="match status" value="1"/>
</dbReference>
<dbReference type="EC" id="2.3.1.269" evidence="9"/>
<dbReference type="AlphaFoldDB" id="A0AAE9YR80"/>